<evidence type="ECO:0008006" key="3">
    <source>
        <dbReference type="Google" id="ProtNLM"/>
    </source>
</evidence>
<dbReference type="GO" id="GO:0008374">
    <property type="term" value="F:O-acyltransferase activity"/>
    <property type="evidence" value="ECO:0007669"/>
    <property type="project" value="InterPro"/>
</dbReference>
<accession>A0AAV3X1Q5</accession>
<dbReference type="SUPFAM" id="SSF53474">
    <property type="entry name" value="alpha/beta-Hydrolases"/>
    <property type="match status" value="1"/>
</dbReference>
<dbReference type="InterPro" id="IPR029058">
    <property type="entry name" value="AB_hydrolase_fold"/>
</dbReference>
<dbReference type="Proteomes" id="UP001050975">
    <property type="component" value="Unassembled WGS sequence"/>
</dbReference>
<dbReference type="EMBL" id="BLAY01000005">
    <property type="protein sequence ID" value="GET35853.1"/>
    <property type="molecule type" value="Genomic_DNA"/>
</dbReference>
<dbReference type="GO" id="GO:0006629">
    <property type="term" value="P:lipid metabolic process"/>
    <property type="evidence" value="ECO:0007669"/>
    <property type="project" value="InterPro"/>
</dbReference>
<keyword evidence="2" id="KW-1185">Reference proteome</keyword>
<dbReference type="Pfam" id="PF02450">
    <property type="entry name" value="LCAT"/>
    <property type="match status" value="1"/>
</dbReference>
<gene>
    <name evidence="1" type="ORF">MiSe_06000</name>
</gene>
<name>A0AAV3X1Q5_9CYAN</name>
<protein>
    <recommendedName>
        <fullName evidence="3">Lecithin:cholesterol acyltransferase</fullName>
    </recommendedName>
</protein>
<comment type="caution">
    <text evidence="1">The sequence shown here is derived from an EMBL/GenBank/DDBJ whole genome shotgun (WGS) entry which is preliminary data.</text>
</comment>
<proteinExistence type="predicted"/>
<dbReference type="InterPro" id="IPR003386">
    <property type="entry name" value="LACT/PDAT_acylTrfase"/>
</dbReference>
<dbReference type="RefSeq" id="WP_226574620.1">
    <property type="nucleotide sequence ID" value="NZ_BLAY01000005.1"/>
</dbReference>
<evidence type="ECO:0000313" key="1">
    <source>
        <dbReference type="EMBL" id="GET35853.1"/>
    </source>
</evidence>
<evidence type="ECO:0000313" key="2">
    <source>
        <dbReference type="Proteomes" id="UP001050975"/>
    </source>
</evidence>
<dbReference type="PANTHER" id="PTHR11440">
    <property type="entry name" value="LECITHIN-CHOLESTEROL ACYLTRANSFERASE-RELATED"/>
    <property type="match status" value="1"/>
</dbReference>
<organism evidence="1 2">
    <name type="scientific">Microseira wollei NIES-4236</name>
    <dbReference type="NCBI Taxonomy" id="2530354"/>
    <lineage>
        <taxon>Bacteria</taxon>
        <taxon>Bacillati</taxon>
        <taxon>Cyanobacteriota</taxon>
        <taxon>Cyanophyceae</taxon>
        <taxon>Oscillatoriophycideae</taxon>
        <taxon>Aerosakkonematales</taxon>
        <taxon>Aerosakkonemataceae</taxon>
        <taxon>Microseira</taxon>
    </lineage>
</organism>
<dbReference type="AlphaFoldDB" id="A0AAV3X1Q5"/>
<sequence>MPKIEMKDMVVLLPGIMGSVLQKDGKDIWNISTEAIWRGTCEVVSRGSLFEELTLQEDDPEKDYLDDGIRATGLIQDARLLPGFFKVDGYSYIRTQIIKDFNITPGKVDEDTRANFFEFPYDWRRDNRVAARLLKKLIDQNLPRWQEIHPGAKVILIAHSMGGIVARYYLEHLGGAEHCKALITLGTPYRGSVKILNYLANGFRKRPLPELTEVVRSFTSAYQLLPMYPMVNVDSNWQRVAEADGIPGVVKERAEQGREFLLSLKGTGAYQTKPIVGVGQSTFQSATFANGKLEVSKDALPTNPNSQQALSPSYATGDDTVPLLSAIPLELSDQLQDVPLIECHGSLQCNPQVWTLVRTALMGLQDTISDFQNPKSIQSLSQPAGIRLDIDDLYLPDEPVQLRAEIVNVEPETLNSTGNFGGLNAIITPVRVSGEQEEVETEFEQQGDSRYVLTLDPTVLAPGLYRLTVETAKSHAQAPTSVRDLFQVMG</sequence>
<reference evidence="1" key="1">
    <citation type="submission" date="2019-10" db="EMBL/GenBank/DDBJ databases">
        <title>Draft genome sequece of Microseira wollei NIES-4236.</title>
        <authorList>
            <person name="Yamaguchi H."/>
            <person name="Suzuki S."/>
            <person name="Kawachi M."/>
        </authorList>
    </citation>
    <scope>NUCLEOTIDE SEQUENCE</scope>
    <source>
        <strain evidence="1">NIES-4236</strain>
    </source>
</reference>
<dbReference type="Gene3D" id="3.40.50.1820">
    <property type="entry name" value="alpha/beta hydrolase"/>
    <property type="match status" value="1"/>
</dbReference>